<protein>
    <recommendedName>
        <fullName evidence="3">EamA domain-containing protein</fullName>
    </recommendedName>
</protein>
<keyword evidence="2" id="KW-0472">Membrane</keyword>
<dbReference type="RefSeq" id="WP_142242328.1">
    <property type="nucleotide sequence ID" value="NZ_AP027452.1"/>
</dbReference>
<evidence type="ECO:0000313" key="5">
    <source>
        <dbReference type="Proteomes" id="UP001241092"/>
    </source>
</evidence>
<dbReference type="InterPro" id="IPR000620">
    <property type="entry name" value="EamA_dom"/>
</dbReference>
<evidence type="ECO:0000256" key="2">
    <source>
        <dbReference type="SAM" id="Phobius"/>
    </source>
</evidence>
<feature type="transmembrane region" description="Helical" evidence="2">
    <location>
        <begin position="203"/>
        <end position="226"/>
    </location>
</feature>
<keyword evidence="2" id="KW-1133">Transmembrane helix</keyword>
<reference evidence="4" key="1">
    <citation type="submission" date="2023-03" db="EMBL/GenBank/DDBJ databases">
        <title>Draft genome sequence of a Mycolicibacterium mageritense strain H4_3_1 isolated from a hybrid biological-inorganic system reactor.</title>
        <authorList>
            <person name="Feng X."/>
            <person name="Kazama D."/>
            <person name="Sato K."/>
            <person name="Kobayashi H."/>
        </authorList>
    </citation>
    <scope>NUCLEOTIDE SEQUENCE</scope>
    <source>
        <strain evidence="4">H4_3_1</strain>
    </source>
</reference>
<name>A0AAI8U0Z5_MYCME</name>
<evidence type="ECO:0000259" key="3">
    <source>
        <dbReference type="Pfam" id="PF00892"/>
    </source>
</evidence>
<feature type="transmembrane region" description="Helical" evidence="2">
    <location>
        <begin position="60"/>
        <end position="78"/>
    </location>
</feature>
<organism evidence="4 5">
    <name type="scientific">Mycolicibacterium mageritense</name>
    <name type="common">Mycobacterium mageritense</name>
    <dbReference type="NCBI Taxonomy" id="53462"/>
    <lineage>
        <taxon>Bacteria</taxon>
        <taxon>Bacillati</taxon>
        <taxon>Actinomycetota</taxon>
        <taxon>Actinomycetes</taxon>
        <taxon>Mycobacteriales</taxon>
        <taxon>Mycobacteriaceae</taxon>
        <taxon>Mycolicibacterium</taxon>
    </lineage>
</organism>
<feature type="transmembrane region" description="Helical" evidence="2">
    <location>
        <begin position="35"/>
        <end position="54"/>
    </location>
</feature>
<accession>A0AAI8U0Z5</accession>
<dbReference type="Pfam" id="PF00892">
    <property type="entry name" value="EamA"/>
    <property type="match status" value="1"/>
</dbReference>
<dbReference type="InterPro" id="IPR037185">
    <property type="entry name" value="EmrE-like"/>
</dbReference>
<feature type="transmembrane region" description="Helical" evidence="2">
    <location>
        <begin position="85"/>
        <end position="109"/>
    </location>
</feature>
<dbReference type="AlphaFoldDB" id="A0AAI8U0Z5"/>
<gene>
    <name evidence="4" type="ORF">hbim_05959</name>
</gene>
<dbReference type="EMBL" id="AP027452">
    <property type="protein sequence ID" value="BDY32001.1"/>
    <property type="molecule type" value="Genomic_DNA"/>
</dbReference>
<feature type="transmembrane region" description="Helical" evidence="2">
    <location>
        <begin position="232"/>
        <end position="253"/>
    </location>
</feature>
<feature type="transmembrane region" description="Helical" evidence="2">
    <location>
        <begin position="171"/>
        <end position="191"/>
    </location>
</feature>
<feature type="transmembrane region" description="Helical" evidence="2">
    <location>
        <begin position="144"/>
        <end position="165"/>
    </location>
</feature>
<comment type="similarity">
    <text evidence="1">Belongs to the EamA transporter family.</text>
</comment>
<feature type="domain" description="EamA" evidence="3">
    <location>
        <begin position="2"/>
        <end position="131"/>
    </location>
</feature>
<dbReference type="Gene3D" id="1.10.3730.20">
    <property type="match status" value="1"/>
</dbReference>
<dbReference type="SUPFAM" id="SSF103481">
    <property type="entry name" value="Multidrug resistance efflux transporter EmrE"/>
    <property type="match status" value="2"/>
</dbReference>
<feature type="transmembrane region" description="Helical" evidence="2">
    <location>
        <begin position="115"/>
        <end position="132"/>
    </location>
</feature>
<evidence type="ECO:0000313" key="4">
    <source>
        <dbReference type="EMBL" id="BDY32001.1"/>
    </source>
</evidence>
<evidence type="ECO:0000256" key="1">
    <source>
        <dbReference type="ARBA" id="ARBA00007362"/>
    </source>
</evidence>
<dbReference type="GO" id="GO:0016020">
    <property type="term" value="C:membrane"/>
    <property type="evidence" value="ECO:0007669"/>
    <property type="project" value="InterPro"/>
</dbReference>
<sequence length="278" mass="27605">MGTLLALGSAALYGISDFVGGLLSRRAGYLAITVWGYLCGLAFAVAAAVVVSRTADLDDLAWGALSGVGSGIGTLFLFRGLSHGAMAVVVPISAVCGMGIPVLVGVLVGGERPSVLAWVGVAVALPALWLVAGASDGSGRRPTAALDGLAAGVGIALQYAALAQADAESGIWPVAAGRAAAVVALLPLVFFRPASVSLSLPPRIAAGAGATIVMAVLALIAYQVAAQLDLDVVAVVLSSLYPVVPVALGIVVLDERPSRRQTFGLAGAGASIAMLVAR</sequence>
<dbReference type="Proteomes" id="UP001241092">
    <property type="component" value="Chromosome"/>
</dbReference>
<keyword evidence="2" id="KW-0812">Transmembrane</keyword>
<proteinExistence type="inferred from homology"/>
<feature type="transmembrane region" description="Helical" evidence="2">
    <location>
        <begin position="6"/>
        <end position="23"/>
    </location>
</feature>